<dbReference type="PROSITE" id="PS51387">
    <property type="entry name" value="FAD_PCMH"/>
    <property type="match status" value="1"/>
</dbReference>
<dbReference type="InterPro" id="IPR016167">
    <property type="entry name" value="FAD-bd_PCMH_sub1"/>
</dbReference>
<evidence type="ECO:0000256" key="3">
    <source>
        <dbReference type="ARBA" id="ARBA00023002"/>
    </source>
</evidence>
<dbReference type="InterPro" id="IPR016164">
    <property type="entry name" value="FAD-linked_Oxase-like_C"/>
</dbReference>
<dbReference type="InterPro" id="IPR016169">
    <property type="entry name" value="FAD-bd_PCMH_sub2"/>
</dbReference>
<sequence>MYFLCRVFSGIGLKRKKTDVRHDIIDRLHAREEPMKKKLLLIILSILVYTALFAVSAFHKEPEQQAGTMTDVSRLMPVKIKQTVKGKEKETLIETIKEAKRKHLKISIAGAQHSMGGQTYYEDGIVLDMTGYNKILGLDRKKKIIRVQAGATWNDIQRYVNPYGLAVKVMQSQNIFTIGGSLSANAHGRDIRYGSLIDTVKSFHLLKADGTIITVTPKDDLFSAVIGGYGLFGVILDADIELTDDELYEMKTKRMNADTYSQYFTQHVQRNPAVRMHLARIATGDKGFLHDMYVTDYTLSDNQKELKQHNELKEDEHPALTKFALGLSRRYDWGRNWFWSTQQSYFLSQNGVKVSRNNVMRSESKFLEYENTDNTDVLQEYFVPVGEFSPYIHDLRKTLSHEDFNLVNITIRYVQKNEKADLSYAKEDMFSLVLLINEGFSKDSQASAVRIVRKMTDTALRHRGSYYLPYMLYQTKEQMREAYPKSDMFFQKKHKYDPDDLFMNYFYQRYKS</sequence>
<protein>
    <submittedName>
        <fullName evidence="6">Decaprenylphosphoryl-beta-D-ribose oxidase</fullName>
        <ecNumber evidence="6">1.1.98.3</ecNumber>
    </submittedName>
</protein>
<name>A0A7W4QDV5_BACVE</name>
<evidence type="ECO:0000256" key="1">
    <source>
        <dbReference type="ARBA" id="ARBA00022630"/>
    </source>
</evidence>
<dbReference type="InterPro" id="IPR010031">
    <property type="entry name" value="FAD_lactone_oxidase-like"/>
</dbReference>
<dbReference type="GO" id="GO:0016899">
    <property type="term" value="F:oxidoreductase activity, acting on the CH-OH group of donors, oxygen as acceptor"/>
    <property type="evidence" value="ECO:0007669"/>
    <property type="project" value="InterPro"/>
</dbReference>
<dbReference type="InterPro" id="IPR016166">
    <property type="entry name" value="FAD-bd_PCMH"/>
</dbReference>
<dbReference type="InterPro" id="IPR036318">
    <property type="entry name" value="FAD-bd_PCMH-like_sf"/>
</dbReference>
<keyword evidence="4" id="KW-0812">Transmembrane</keyword>
<evidence type="ECO:0000313" key="7">
    <source>
        <dbReference type="Proteomes" id="UP000587477"/>
    </source>
</evidence>
<feature type="domain" description="FAD-binding PCMH-type" evidence="5">
    <location>
        <begin position="76"/>
        <end position="245"/>
    </location>
</feature>
<evidence type="ECO:0000313" key="6">
    <source>
        <dbReference type="EMBL" id="QOY25606.1"/>
    </source>
</evidence>
<feature type="transmembrane region" description="Helical" evidence="4">
    <location>
        <begin position="39"/>
        <end position="59"/>
    </location>
</feature>
<dbReference type="Pfam" id="PF01565">
    <property type="entry name" value="FAD_binding_4"/>
    <property type="match status" value="1"/>
</dbReference>
<keyword evidence="4" id="KW-1133">Transmembrane helix</keyword>
<dbReference type="PANTHER" id="PTHR43762">
    <property type="entry name" value="L-GULONOLACTONE OXIDASE"/>
    <property type="match status" value="1"/>
</dbReference>
<dbReference type="Proteomes" id="UP000587477">
    <property type="component" value="Chromosome"/>
</dbReference>
<evidence type="ECO:0000256" key="4">
    <source>
        <dbReference type="SAM" id="Phobius"/>
    </source>
</evidence>
<evidence type="ECO:0000256" key="2">
    <source>
        <dbReference type="ARBA" id="ARBA00022827"/>
    </source>
</evidence>
<dbReference type="SUPFAM" id="SSF56176">
    <property type="entry name" value="FAD-binding/transporter-associated domain-like"/>
    <property type="match status" value="1"/>
</dbReference>
<dbReference type="Gene3D" id="3.30.465.10">
    <property type="match status" value="1"/>
</dbReference>
<dbReference type="SUPFAM" id="SSF55103">
    <property type="entry name" value="FAD-linked oxidases, C-terminal domain"/>
    <property type="match status" value="1"/>
</dbReference>
<proteinExistence type="predicted"/>
<dbReference type="EC" id="1.1.98.3" evidence="6"/>
<reference evidence="7" key="1">
    <citation type="submission" date="2020-10" db="EMBL/GenBank/DDBJ databases">
        <title>Complete genome sequence of Bacillus velezensis NST6.</title>
        <authorList>
            <person name="Choi J."/>
        </authorList>
    </citation>
    <scope>NUCLEOTIDE SEQUENCE [LARGE SCALE GENOMIC DNA]</scope>
    <source>
        <strain evidence="7">NST6</strain>
    </source>
</reference>
<dbReference type="InterPro" id="IPR006094">
    <property type="entry name" value="Oxid_FAD_bind_N"/>
</dbReference>
<dbReference type="PANTHER" id="PTHR43762:SF1">
    <property type="entry name" value="D-ARABINONO-1,4-LACTONE OXIDASE"/>
    <property type="match status" value="1"/>
</dbReference>
<keyword evidence="3 6" id="KW-0560">Oxidoreductase</keyword>
<accession>A0A7W4QDV5</accession>
<evidence type="ECO:0000259" key="5">
    <source>
        <dbReference type="PROSITE" id="PS51387"/>
    </source>
</evidence>
<keyword evidence="2" id="KW-0274">FAD</keyword>
<organism evidence="6 7">
    <name type="scientific">Bacillus velezensis</name>
    <dbReference type="NCBI Taxonomy" id="492670"/>
    <lineage>
        <taxon>Bacteria</taxon>
        <taxon>Bacillati</taxon>
        <taxon>Bacillota</taxon>
        <taxon>Bacilli</taxon>
        <taxon>Bacillales</taxon>
        <taxon>Bacillaceae</taxon>
        <taxon>Bacillus</taxon>
        <taxon>Bacillus amyloliquefaciens group</taxon>
    </lineage>
</organism>
<dbReference type="Gene3D" id="3.30.43.10">
    <property type="entry name" value="Uridine Diphospho-n-acetylenolpyruvylglucosamine Reductase, domain 2"/>
    <property type="match status" value="1"/>
</dbReference>
<dbReference type="GO" id="GO:0071949">
    <property type="term" value="F:FAD binding"/>
    <property type="evidence" value="ECO:0007669"/>
    <property type="project" value="InterPro"/>
</dbReference>
<gene>
    <name evidence="6" type="primary">dprE1</name>
    <name evidence="6" type="ORF">BACVE_000535</name>
</gene>
<keyword evidence="1" id="KW-0285">Flavoprotein</keyword>
<keyword evidence="4" id="KW-0472">Membrane</keyword>
<dbReference type="EMBL" id="CP063687">
    <property type="protein sequence ID" value="QOY25606.1"/>
    <property type="molecule type" value="Genomic_DNA"/>
</dbReference>
<dbReference type="AlphaFoldDB" id="A0A7W4QDV5"/>